<sequence length="82" mass="9800">MFRNKQAICICSLIFWFASKILGTFLAEMLFMRFKKRASIYFSYICICCSIFYFRKFSSCMALRSFVGQNLYVYCVFLNKVK</sequence>
<keyword evidence="1" id="KW-0472">Membrane</keyword>
<dbReference type="AlphaFoldDB" id="Q0DCU4"/>
<evidence type="ECO:0000313" key="3">
    <source>
        <dbReference type="Proteomes" id="UP000000763"/>
    </source>
</evidence>
<organism evidence="2 3">
    <name type="scientific">Oryza sativa subsp. japonica</name>
    <name type="common">Rice</name>
    <dbReference type="NCBI Taxonomy" id="39947"/>
    <lineage>
        <taxon>Eukaryota</taxon>
        <taxon>Viridiplantae</taxon>
        <taxon>Streptophyta</taxon>
        <taxon>Embryophyta</taxon>
        <taxon>Tracheophyta</taxon>
        <taxon>Spermatophyta</taxon>
        <taxon>Magnoliopsida</taxon>
        <taxon>Liliopsida</taxon>
        <taxon>Poales</taxon>
        <taxon>Poaceae</taxon>
        <taxon>BOP clade</taxon>
        <taxon>Oryzoideae</taxon>
        <taxon>Oryzeae</taxon>
        <taxon>Oryzinae</taxon>
        <taxon>Oryza</taxon>
        <taxon>Oryza sativa</taxon>
    </lineage>
</organism>
<accession>Q0DCU4</accession>
<keyword evidence="1" id="KW-1133">Transmembrane helix</keyword>
<evidence type="ECO:0000256" key="1">
    <source>
        <dbReference type="SAM" id="Phobius"/>
    </source>
</evidence>
<reference evidence="3" key="2">
    <citation type="journal article" date="2008" name="Nucleic Acids Res.">
        <title>The rice annotation project database (RAP-DB): 2008 update.</title>
        <authorList>
            <consortium name="The rice annotation project (RAP)"/>
        </authorList>
    </citation>
    <scope>GENOME REANNOTATION</scope>
    <source>
        <strain evidence="3">cv. Nipponbare</strain>
    </source>
</reference>
<protein>
    <submittedName>
        <fullName evidence="2">Os06g0288400 protein</fullName>
    </submittedName>
</protein>
<name>Q0DCU4_ORYSJ</name>
<dbReference type="EMBL" id="AP008212">
    <property type="protein sequence ID" value="BAF19329.1"/>
    <property type="molecule type" value="Genomic_DNA"/>
</dbReference>
<reference evidence="2 3" key="1">
    <citation type="journal article" date="2005" name="Nature">
        <title>The map-based sequence of the rice genome.</title>
        <authorList>
            <consortium name="International rice genome sequencing project (IRGSP)"/>
            <person name="Matsumoto T."/>
            <person name="Wu J."/>
            <person name="Kanamori H."/>
            <person name="Katayose Y."/>
            <person name="Fujisawa M."/>
            <person name="Namiki N."/>
            <person name="Mizuno H."/>
            <person name="Yamamoto K."/>
            <person name="Antonio B.A."/>
            <person name="Baba T."/>
            <person name="Sakata K."/>
            <person name="Nagamura Y."/>
            <person name="Aoki H."/>
            <person name="Arikawa K."/>
            <person name="Arita K."/>
            <person name="Bito T."/>
            <person name="Chiden Y."/>
            <person name="Fujitsuka N."/>
            <person name="Fukunaka R."/>
            <person name="Hamada M."/>
            <person name="Harada C."/>
            <person name="Hayashi A."/>
            <person name="Hijishita S."/>
            <person name="Honda M."/>
            <person name="Hosokawa S."/>
            <person name="Ichikawa Y."/>
            <person name="Idonuma A."/>
            <person name="Iijima M."/>
            <person name="Ikeda M."/>
            <person name="Ikeno M."/>
            <person name="Ito K."/>
            <person name="Ito S."/>
            <person name="Ito T."/>
            <person name="Ito Y."/>
            <person name="Ito Y."/>
            <person name="Iwabuchi A."/>
            <person name="Kamiya K."/>
            <person name="Karasawa W."/>
            <person name="Kurita K."/>
            <person name="Katagiri S."/>
            <person name="Kikuta A."/>
            <person name="Kobayashi H."/>
            <person name="Kobayashi N."/>
            <person name="Machita K."/>
            <person name="Maehara T."/>
            <person name="Masukawa M."/>
            <person name="Mizubayashi T."/>
            <person name="Mukai Y."/>
            <person name="Nagasaki H."/>
            <person name="Nagata Y."/>
            <person name="Naito S."/>
            <person name="Nakashima M."/>
            <person name="Nakama Y."/>
            <person name="Nakamichi Y."/>
            <person name="Nakamura M."/>
            <person name="Meguro A."/>
            <person name="Negishi M."/>
            <person name="Ohta I."/>
            <person name="Ohta T."/>
            <person name="Okamoto M."/>
            <person name="Ono N."/>
            <person name="Saji S."/>
            <person name="Sakaguchi M."/>
            <person name="Sakai K."/>
            <person name="Shibata M."/>
            <person name="Shimokawa T."/>
            <person name="Song J."/>
            <person name="Takazaki Y."/>
            <person name="Terasawa K."/>
            <person name="Tsugane M."/>
            <person name="Tsuji K."/>
            <person name="Ueda S."/>
            <person name="Waki K."/>
            <person name="Yamagata H."/>
            <person name="Yamamoto M."/>
            <person name="Yamamoto S."/>
            <person name="Yamane H."/>
            <person name="Yoshiki S."/>
            <person name="Yoshihara R."/>
            <person name="Yukawa K."/>
            <person name="Zhong H."/>
            <person name="Yano M."/>
            <person name="Yuan Q."/>
            <person name="Ouyang S."/>
            <person name="Liu J."/>
            <person name="Jones K.M."/>
            <person name="Gansberger K."/>
            <person name="Moffat K."/>
            <person name="Hill J."/>
            <person name="Bera J."/>
            <person name="Fadrosh D."/>
            <person name="Jin S."/>
            <person name="Johri S."/>
            <person name="Kim M."/>
            <person name="Overton L."/>
            <person name="Reardon M."/>
            <person name="Tsitrin T."/>
            <person name="Vuong H."/>
            <person name="Weaver B."/>
            <person name="Ciecko A."/>
            <person name="Tallon L."/>
            <person name="Jackson J."/>
            <person name="Pai G."/>
            <person name="Aken S.V."/>
            <person name="Utterback T."/>
            <person name="Reidmuller S."/>
            <person name="Feldblyum T."/>
            <person name="Hsiao J."/>
            <person name="Zismann V."/>
            <person name="Iobst S."/>
            <person name="de Vazeille A.R."/>
            <person name="Buell C.R."/>
            <person name="Ying K."/>
            <person name="Li Y."/>
            <person name="Lu T."/>
            <person name="Huang Y."/>
            <person name="Zhao Q."/>
            <person name="Feng Q."/>
            <person name="Zhang L."/>
            <person name="Zhu J."/>
            <person name="Weng Q."/>
            <person name="Mu J."/>
            <person name="Lu Y."/>
            <person name="Fan D."/>
            <person name="Liu Y."/>
            <person name="Guan J."/>
            <person name="Zhang Y."/>
            <person name="Yu S."/>
            <person name="Liu X."/>
            <person name="Zhang Y."/>
            <person name="Hong G."/>
            <person name="Han B."/>
            <person name="Choisne N."/>
            <person name="Demange N."/>
            <person name="Orjeda G."/>
            <person name="Samain S."/>
            <person name="Cattolico L."/>
            <person name="Pelletier E."/>
            <person name="Couloux A."/>
            <person name="Segurens B."/>
            <person name="Wincker P."/>
            <person name="D'Hont A."/>
            <person name="Scarpelli C."/>
            <person name="Weissenbach J."/>
            <person name="Salanoubat M."/>
            <person name="Quetier F."/>
            <person name="Yu Y."/>
            <person name="Kim H.R."/>
            <person name="Rambo T."/>
            <person name="Currie J."/>
            <person name="Collura K."/>
            <person name="Luo M."/>
            <person name="Yang T."/>
            <person name="Ammiraju J.S.S."/>
            <person name="Engler F."/>
            <person name="Soderlund C."/>
            <person name="Wing R.A."/>
            <person name="Palmer L.E."/>
            <person name="de la Bastide M."/>
            <person name="Spiegel L."/>
            <person name="Nascimento L."/>
            <person name="Zutavern T."/>
            <person name="O'Shaughnessy A."/>
            <person name="Dike S."/>
            <person name="Dedhia N."/>
            <person name="Preston R."/>
            <person name="Balija V."/>
            <person name="McCombie W.R."/>
            <person name="Chow T."/>
            <person name="Chen H."/>
            <person name="Chung M."/>
            <person name="Chen C."/>
            <person name="Shaw J."/>
            <person name="Wu H."/>
            <person name="Hsiao K."/>
            <person name="Chao Y."/>
            <person name="Chu M."/>
            <person name="Cheng C."/>
            <person name="Hour A."/>
            <person name="Lee P."/>
            <person name="Lin S."/>
            <person name="Lin Y."/>
            <person name="Liou J."/>
            <person name="Liu S."/>
            <person name="Hsing Y."/>
            <person name="Raghuvanshi S."/>
            <person name="Mohanty A."/>
            <person name="Bharti A.K."/>
            <person name="Gaur A."/>
            <person name="Gupta V."/>
            <person name="Kumar D."/>
            <person name="Ravi V."/>
            <person name="Vij S."/>
            <person name="Kapur A."/>
            <person name="Khurana P."/>
            <person name="Khurana P."/>
            <person name="Khurana J.P."/>
            <person name="Tyagi A.K."/>
            <person name="Gaikwad K."/>
            <person name="Singh A."/>
            <person name="Dalal V."/>
            <person name="Srivastava S."/>
            <person name="Dixit A."/>
            <person name="Pal A.K."/>
            <person name="Ghazi I.A."/>
            <person name="Yadav M."/>
            <person name="Pandit A."/>
            <person name="Bhargava A."/>
            <person name="Sureshbabu K."/>
            <person name="Batra K."/>
            <person name="Sharma T.R."/>
            <person name="Mohapatra T."/>
            <person name="Singh N.K."/>
            <person name="Messing J."/>
            <person name="Nelson A.B."/>
            <person name="Fuks G."/>
            <person name="Kavchok S."/>
            <person name="Keizer G."/>
            <person name="Linton E."/>
            <person name="Llaca V."/>
            <person name="Song R."/>
            <person name="Tanyolac B."/>
            <person name="Young S."/>
            <person name="Ho-Il K."/>
            <person name="Hahn J.H."/>
            <person name="Sangsakoo G."/>
            <person name="Vanavichit A."/>
            <person name="de Mattos Luiz.A.T."/>
            <person name="Zimmer P.D."/>
            <person name="Malone G."/>
            <person name="Dellagostin O."/>
            <person name="de Oliveira A.C."/>
            <person name="Bevan M."/>
            <person name="Bancroft I."/>
            <person name="Minx P."/>
            <person name="Cordum H."/>
            <person name="Wilson R."/>
            <person name="Cheng Z."/>
            <person name="Jin W."/>
            <person name="Jiang J."/>
            <person name="Leong S.A."/>
            <person name="Iwama H."/>
            <person name="Gojobori T."/>
            <person name="Itoh T."/>
            <person name="Niimura Y."/>
            <person name="Fujii Y."/>
            <person name="Habara T."/>
            <person name="Sakai H."/>
            <person name="Sato Y."/>
            <person name="Wilson G."/>
            <person name="Kumar K."/>
            <person name="McCouch S."/>
            <person name="Juretic N."/>
            <person name="Hoen D."/>
            <person name="Wright S."/>
            <person name="Bruskiewich R."/>
            <person name="Bureau T."/>
            <person name="Miyao A."/>
            <person name="Hirochika H."/>
            <person name="Nishikawa T."/>
            <person name="Kadowaki K."/>
            <person name="Sugiura M."/>
            <person name="Burr B."/>
            <person name="Sasaki T."/>
        </authorList>
    </citation>
    <scope>NUCLEOTIDE SEQUENCE [LARGE SCALE GENOMIC DNA]</scope>
    <source>
        <strain evidence="3">cv. Nipponbare</strain>
    </source>
</reference>
<evidence type="ECO:0000313" key="2">
    <source>
        <dbReference type="EMBL" id="BAF19329.1"/>
    </source>
</evidence>
<dbReference type="Proteomes" id="UP000000763">
    <property type="component" value="Chromosome 6"/>
</dbReference>
<feature type="transmembrane region" description="Helical" evidence="1">
    <location>
        <begin position="39"/>
        <end position="55"/>
    </location>
</feature>
<gene>
    <name evidence="2" type="ordered locus">Os06g0288400</name>
</gene>
<proteinExistence type="predicted"/>
<dbReference type="KEGG" id="dosa:Os06g0288400"/>
<keyword evidence="1" id="KW-0812">Transmembrane</keyword>